<dbReference type="PANTHER" id="PTHR31852">
    <property type="entry name" value="LATE EMBRYOGENESIS ABUNDANT (LEA) HYDROXYPROLINE-RICH GLYCOPROTEIN FAMILY"/>
    <property type="match status" value="1"/>
</dbReference>
<keyword evidence="1" id="KW-1133">Transmembrane helix</keyword>
<organism evidence="2 3">
    <name type="scientific">Lithocarpus litseifolius</name>
    <dbReference type="NCBI Taxonomy" id="425828"/>
    <lineage>
        <taxon>Eukaryota</taxon>
        <taxon>Viridiplantae</taxon>
        <taxon>Streptophyta</taxon>
        <taxon>Embryophyta</taxon>
        <taxon>Tracheophyta</taxon>
        <taxon>Spermatophyta</taxon>
        <taxon>Magnoliopsida</taxon>
        <taxon>eudicotyledons</taxon>
        <taxon>Gunneridae</taxon>
        <taxon>Pentapetalae</taxon>
        <taxon>rosids</taxon>
        <taxon>fabids</taxon>
        <taxon>Fagales</taxon>
        <taxon>Fagaceae</taxon>
        <taxon>Lithocarpus</taxon>
    </lineage>
</organism>
<reference evidence="2 3" key="1">
    <citation type="submission" date="2024-01" db="EMBL/GenBank/DDBJ databases">
        <title>A telomere-to-telomere, gap-free genome of sweet tea (Lithocarpus litseifolius).</title>
        <authorList>
            <person name="Zhou J."/>
        </authorList>
    </citation>
    <scope>NUCLEOTIDE SEQUENCE [LARGE SCALE GENOMIC DNA]</scope>
    <source>
        <strain evidence="2">Zhou-2022a</strain>
        <tissue evidence="2">Leaf</tissue>
    </source>
</reference>
<keyword evidence="1" id="KW-0812">Transmembrane</keyword>
<proteinExistence type="predicted"/>
<accession>A0AAW2DZM4</accession>
<evidence type="ECO:0000313" key="2">
    <source>
        <dbReference type="EMBL" id="KAL0015896.1"/>
    </source>
</evidence>
<evidence type="ECO:0000313" key="3">
    <source>
        <dbReference type="Proteomes" id="UP001459277"/>
    </source>
</evidence>
<dbReference type="InterPro" id="IPR055301">
    <property type="entry name" value="Lea14-like_2"/>
</dbReference>
<comment type="caution">
    <text evidence="2">The sequence shown here is derived from an EMBL/GenBank/DDBJ whole genome shotgun (WGS) entry which is preliminary data.</text>
</comment>
<keyword evidence="3" id="KW-1185">Reference proteome</keyword>
<name>A0AAW2DZM4_9ROSI</name>
<dbReference type="AlphaFoldDB" id="A0AAW2DZM4"/>
<keyword evidence="1" id="KW-0472">Membrane</keyword>
<sequence>MEDPAAAMEDRTAADRAAAVAADRAVDPVLQQQKRKNTLTLAGAYTTRTPTTLSLIPISKFQRMAEEFHSGPFSPAQVYLGRDLEFASLKRSENQTRSSKCLVYFLAGFVVLCIIALIFALIAIRVKGPNVEITSITVKNLSYSNSPSPSFNATMVAKMSIKNMNFGYFNFESGLAIMHCRGMTIGQSQIEHGFVNPMGIKEMIVPMDASSNKPVSLGSDISLGILKPSSHAQFNGRISSMKIIKNMKTAKMSCTMSLNLTSGGLINNLICQ</sequence>
<protein>
    <recommendedName>
        <fullName evidence="4">Late embryogenesis abundant protein LEA-2 subgroup domain-containing protein</fullName>
    </recommendedName>
</protein>
<evidence type="ECO:0008006" key="4">
    <source>
        <dbReference type="Google" id="ProtNLM"/>
    </source>
</evidence>
<gene>
    <name evidence="2" type="ORF">SO802_002965</name>
</gene>
<dbReference type="EMBL" id="JAZDWU010000001">
    <property type="protein sequence ID" value="KAL0015896.1"/>
    <property type="molecule type" value="Genomic_DNA"/>
</dbReference>
<dbReference type="Proteomes" id="UP001459277">
    <property type="component" value="Unassembled WGS sequence"/>
</dbReference>
<feature type="transmembrane region" description="Helical" evidence="1">
    <location>
        <begin position="101"/>
        <end position="124"/>
    </location>
</feature>
<evidence type="ECO:0000256" key="1">
    <source>
        <dbReference type="SAM" id="Phobius"/>
    </source>
</evidence>